<keyword evidence="11 15" id="KW-0067">ATP-binding</keyword>
<evidence type="ECO:0000256" key="5">
    <source>
        <dbReference type="ARBA" id="ARBA00022643"/>
    </source>
</evidence>
<sequence length="310" mass="34247">MQIVEQLAAFLPQAYPRPVLALGNFDGVHRGHQAIFQHVIQRARDLQGTSMVFTFEPHPLQVLAPEKAPALLTTADQKMRLIAALGVQVGLCIPFTETFARQEPLAFIQETLCACLGIHEVVVGHDFRFGHRRAGTVDLLQEQAGRFGYQVTVIPAIMEEGIIVSSSNIRRLLLAGEVAQVTRLLGRPYAIAGPVVEGFRRGRQLGFPTANVRPAQVVVPARGVYAVQVEWNAQRYPGVANVGYNPTFGNDALSIEAHLFDMQADLYGAMVRIEFCQRIRDERKFTSREELAAQIACDAEQARRVHAASL</sequence>
<comment type="pathway">
    <text evidence="2 15">Cofactor biosynthesis; FAD biosynthesis; FAD from FMN: step 1/1.</text>
</comment>
<keyword evidence="10 15" id="KW-0274">FAD</keyword>
<dbReference type="FunFam" id="2.40.30.30:FF:000003">
    <property type="entry name" value="Riboflavin biosynthesis protein"/>
    <property type="match status" value="1"/>
</dbReference>
<comment type="function">
    <text evidence="1">Catalyzes the phosphorylation of riboflavin to FMN followed by the adenylation of FMN to FAD.</text>
</comment>
<dbReference type="Gene3D" id="2.40.30.30">
    <property type="entry name" value="Riboflavin kinase-like"/>
    <property type="match status" value="1"/>
</dbReference>
<dbReference type="FunFam" id="3.40.50.620:FF:000021">
    <property type="entry name" value="Riboflavin biosynthesis protein"/>
    <property type="match status" value="1"/>
</dbReference>
<evidence type="ECO:0000256" key="12">
    <source>
        <dbReference type="ARBA" id="ARBA00023268"/>
    </source>
</evidence>
<evidence type="ECO:0000256" key="11">
    <source>
        <dbReference type="ARBA" id="ARBA00022840"/>
    </source>
</evidence>
<evidence type="ECO:0000256" key="9">
    <source>
        <dbReference type="ARBA" id="ARBA00022777"/>
    </source>
</evidence>
<comment type="catalytic activity">
    <reaction evidence="13 15">
        <text>riboflavin + ATP = FMN + ADP + H(+)</text>
        <dbReference type="Rhea" id="RHEA:14357"/>
        <dbReference type="ChEBI" id="CHEBI:15378"/>
        <dbReference type="ChEBI" id="CHEBI:30616"/>
        <dbReference type="ChEBI" id="CHEBI:57986"/>
        <dbReference type="ChEBI" id="CHEBI:58210"/>
        <dbReference type="ChEBI" id="CHEBI:456216"/>
        <dbReference type="EC" id="2.7.1.26"/>
    </reaction>
</comment>
<reference evidence="17" key="1">
    <citation type="submission" date="2019-03" db="EMBL/GenBank/DDBJ databases">
        <title>Lake Tanganyika Metagenome-Assembled Genomes (MAGs).</title>
        <authorList>
            <person name="Tran P."/>
        </authorList>
    </citation>
    <scope>NUCLEOTIDE SEQUENCE</scope>
    <source>
        <strain evidence="17">K_DeepCast_65m_m2_066</strain>
    </source>
</reference>
<dbReference type="InterPro" id="IPR002606">
    <property type="entry name" value="Riboflavin_kinase_bac"/>
</dbReference>
<dbReference type="InterPro" id="IPR023468">
    <property type="entry name" value="Riboflavin_kinase"/>
</dbReference>
<evidence type="ECO:0000313" key="17">
    <source>
        <dbReference type="EMBL" id="MBM3222995.1"/>
    </source>
</evidence>
<feature type="domain" description="Riboflavin kinase" evidence="16">
    <location>
        <begin position="184"/>
        <end position="307"/>
    </location>
</feature>
<comment type="catalytic activity">
    <reaction evidence="14 15">
        <text>FMN + ATP + H(+) = FAD + diphosphate</text>
        <dbReference type="Rhea" id="RHEA:17237"/>
        <dbReference type="ChEBI" id="CHEBI:15378"/>
        <dbReference type="ChEBI" id="CHEBI:30616"/>
        <dbReference type="ChEBI" id="CHEBI:33019"/>
        <dbReference type="ChEBI" id="CHEBI:57692"/>
        <dbReference type="ChEBI" id="CHEBI:58210"/>
        <dbReference type="EC" id="2.7.7.2"/>
    </reaction>
</comment>
<evidence type="ECO:0000259" key="16">
    <source>
        <dbReference type="SMART" id="SM00904"/>
    </source>
</evidence>
<dbReference type="GO" id="GO:0005524">
    <property type="term" value="F:ATP binding"/>
    <property type="evidence" value="ECO:0007669"/>
    <property type="project" value="UniProtKB-UniRule"/>
</dbReference>
<name>A0A937VZJ8_UNCTE</name>
<dbReference type="AlphaFoldDB" id="A0A937VZJ8"/>
<proteinExistence type="inferred from homology"/>
<evidence type="ECO:0000256" key="10">
    <source>
        <dbReference type="ARBA" id="ARBA00022827"/>
    </source>
</evidence>
<evidence type="ECO:0000256" key="1">
    <source>
        <dbReference type="ARBA" id="ARBA00002121"/>
    </source>
</evidence>
<evidence type="ECO:0000256" key="14">
    <source>
        <dbReference type="ARBA" id="ARBA00049494"/>
    </source>
</evidence>
<dbReference type="InterPro" id="IPR015865">
    <property type="entry name" value="Riboflavin_kinase_bac/euk"/>
</dbReference>
<dbReference type="SUPFAM" id="SSF52374">
    <property type="entry name" value="Nucleotidylyl transferase"/>
    <property type="match status" value="1"/>
</dbReference>
<dbReference type="NCBIfam" id="NF004160">
    <property type="entry name" value="PRK05627.1-3"/>
    <property type="match status" value="1"/>
</dbReference>
<evidence type="ECO:0000313" key="18">
    <source>
        <dbReference type="Proteomes" id="UP000712673"/>
    </source>
</evidence>
<dbReference type="NCBIfam" id="TIGR00083">
    <property type="entry name" value="ribF"/>
    <property type="match status" value="1"/>
</dbReference>
<dbReference type="Pfam" id="PF01687">
    <property type="entry name" value="Flavokinase"/>
    <property type="match status" value="1"/>
</dbReference>
<dbReference type="EC" id="2.7.7.2" evidence="15"/>
<dbReference type="Pfam" id="PF06574">
    <property type="entry name" value="FAD_syn"/>
    <property type="match status" value="1"/>
</dbReference>
<evidence type="ECO:0000256" key="3">
    <source>
        <dbReference type="ARBA" id="ARBA00005201"/>
    </source>
</evidence>
<organism evidence="17 18">
    <name type="scientific">Tectimicrobiota bacterium</name>
    <dbReference type="NCBI Taxonomy" id="2528274"/>
    <lineage>
        <taxon>Bacteria</taxon>
        <taxon>Pseudomonadati</taxon>
        <taxon>Nitrospinota/Tectimicrobiota group</taxon>
        <taxon>Candidatus Tectimicrobiota</taxon>
    </lineage>
</organism>
<dbReference type="CDD" id="cd02064">
    <property type="entry name" value="FAD_synthetase_N"/>
    <property type="match status" value="1"/>
</dbReference>
<dbReference type="GO" id="GO:0009231">
    <property type="term" value="P:riboflavin biosynthetic process"/>
    <property type="evidence" value="ECO:0007669"/>
    <property type="project" value="InterPro"/>
</dbReference>
<dbReference type="PANTHER" id="PTHR22749:SF6">
    <property type="entry name" value="RIBOFLAVIN KINASE"/>
    <property type="match status" value="1"/>
</dbReference>
<dbReference type="InterPro" id="IPR014729">
    <property type="entry name" value="Rossmann-like_a/b/a_fold"/>
</dbReference>
<dbReference type="Gene3D" id="3.40.50.620">
    <property type="entry name" value="HUPs"/>
    <property type="match status" value="1"/>
</dbReference>
<dbReference type="NCBIfam" id="NF004162">
    <property type="entry name" value="PRK05627.1-5"/>
    <property type="match status" value="1"/>
</dbReference>
<protein>
    <recommendedName>
        <fullName evidence="15">Riboflavin biosynthesis protein</fullName>
    </recommendedName>
    <domain>
        <recommendedName>
            <fullName evidence="15">Riboflavin kinase</fullName>
            <ecNumber evidence="15">2.7.1.26</ecNumber>
        </recommendedName>
        <alternativeName>
            <fullName evidence="15">Flavokinase</fullName>
        </alternativeName>
    </domain>
    <domain>
        <recommendedName>
            <fullName evidence="15">FMN adenylyltransferase</fullName>
            <ecNumber evidence="15">2.7.7.2</ecNumber>
        </recommendedName>
        <alternativeName>
            <fullName evidence="15">FAD pyrophosphorylase</fullName>
        </alternativeName>
        <alternativeName>
            <fullName evidence="15">FAD synthase</fullName>
        </alternativeName>
    </domain>
</protein>
<keyword evidence="9 15" id="KW-0418">Kinase</keyword>
<keyword evidence="6 15" id="KW-0808">Transferase</keyword>
<dbReference type="EC" id="2.7.1.26" evidence="15"/>
<comment type="pathway">
    <text evidence="3 15">Cofactor biosynthesis; FMN biosynthesis; FMN from riboflavin (ATP route): step 1/1.</text>
</comment>
<dbReference type="PANTHER" id="PTHR22749">
    <property type="entry name" value="RIBOFLAVIN KINASE/FMN ADENYLYLTRANSFERASE"/>
    <property type="match status" value="1"/>
</dbReference>
<evidence type="ECO:0000256" key="13">
    <source>
        <dbReference type="ARBA" id="ARBA00047880"/>
    </source>
</evidence>
<dbReference type="EMBL" id="VGLS01000081">
    <property type="protein sequence ID" value="MBM3222995.1"/>
    <property type="molecule type" value="Genomic_DNA"/>
</dbReference>
<dbReference type="InterPro" id="IPR015864">
    <property type="entry name" value="FAD_synthase"/>
</dbReference>
<evidence type="ECO:0000256" key="4">
    <source>
        <dbReference type="ARBA" id="ARBA00022630"/>
    </source>
</evidence>
<keyword evidence="5 15" id="KW-0288">FMN</keyword>
<dbReference type="InterPro" id="IPR023465">
    <property type="entry name" value="Riboflavin_kinase_dom_sf"/>
</dbReference>
<keyword evidence="12" id="KW-0511">Multifunctional enzyme</keyword>
<dbReference type="GO" id="GO:0003919">
    <property type="term" value="F:FMN adenylyltransferase activity"/>
    <property type="evidence" value="ECO:0007669"/>
    <property type="project" value="UniProtKB-UniRule"/>
</dbReference>
<dbReference type="GO" id="GO:0009398">
    <property type="term" value="P:FMN biosynthetic process"/>
    <property type="evidence" value="ECO:0007669"/>
    <property type="project" value="UniProtKB-UniRule"/>
</dbReference>
<dbReference type="PIRSF" id="PIRSF004491">
    <property type="entry name" value="FAD_Synth"/>
    <property type="match status" value="1"/>
</dbReference>
<evidence type="ECO:0000256" key="15">
    <source>
        <dbReference type="PIRNR" id="PIRNR004491"/>
    </source>
</evidence>
<evidence type="ECO:0000256" key="6">
    <source>
        <dbReference type="ARBA" id="ARBA00022679"/>
    </source>
</evidence>
<accession>A0A937VZJ8</accession>
<evidence type="ECO:0000256" key="7">
    <source>
        <dbReference type="ARBA" id="ARBA00022695"/>
    </source>
</evidence>
<evidence type="ECO:0000256" key="8">
    <source>
        <dbReference type="ARBA" id="ARBA00022741"/>
    </source>
</evidence>
<comment type="similarity">
    <text evidence="15">Belongs to the ribF family.</text>
</comment>
<dbReference type="SUPFAM" id="SSF82114">
    <property type="entry name" value="Riboflavin kinase-like"/>
    <property type="match status" value="1"/>
</dbReference>
<comment type="caution">
    <text evidence="17">The sequence shown here is derived from an EMBL/GenBank/DDBJ whole genome shotgun (WGS) entry which is preliminary data.</text>
</comment>
<keyword evidence="4 15" id="KW-0285">Flavoprotein</keyword>
<dbReference type="Proteomes" id="UP000712673">
    <property type="component" value="Unassembled WGS sequence"/>
</dbReference>
<dbReference type="GO" id="GO:0006747">
    <property type="term" value="P:FAD biosynthetic process"/>
    <property type="evidence" value="ECO:0007669"/>
    <property type="project" value="UniProtKB-UniRule"/>
</dbReference>
<evidence type="ECO:0000256" key="2">
    <source>
        <dbReference type="ARBA" id="ARBA00004726"/>
    </source>
</evidence>
<gene>
    <name evidence="17" type="ORF">FJZ47_04210</name>
</gene>
<dbReference type="GO" id="GO:0008531">
    <property type="term" value="F:riboflavin kinase activity"/>
    <property type="evidence" value="ECO:0007669"/>
    <property type="project" value="UniProtKB-UniRule"/>
</dbReference>
<keyword evidence="7 15" id="KW-0548">Nucleotidyltransferase</keyword>
<keyword evidence="8 15" id="KW-0547">Nucleotide-binding</keyword>
<dbReference type="SMART" id="SM00904">
    <property type="entry name" value="Flavokinase"/>
    <property type="match status" value="1"/>
</dbReference>